<dbReference type="ESTHER" id="9pezi-w3wte6">
    <property type="family name" value="Fungal_carboxylesterase_lipase"/>
</dbReference>
<dbReference type="GeneID" id="19276007"/>
<feature type="signal peptide" evidence="3">
    <location>
        <begin position="1"/>
        <end position="18"/>
    </location>
</feature>
<proteinExistence type="inferred from homology"/>
<dbReference type="InterPro" id="IPR019826">
    <property type="entry name" value="Carboxylesterase_B_AS"/>
</dbReference>
<dbReference type="RefSeq" id="XP_007837766.1">
    <property type="nucleotide sequence ID" value="XM_007839575.1"/>
</dbReference>
<evidence type="ECO:0000256" key="1">
    <source>
        <dbReference type="ARBA" id="ARBA00005964"/>
    </source>
</evidence>
<accession>W3WTE6</accession>
<dbReference type="HOGENOM" id="CLU_006586_15_1_1"/>
<dbReference type="PANTHER" id="PTHR11559">
    <property type="entry name" value="CARBOXYLESTERASE"/>
    <property type="match status" value="1"/>
</dbReference>
<dbReference type="PROSITE" id="PS00122">
    <property type="entry name" value="CARBOXYLESTERASE_B_1"/>
    <property type="match status" value="1"/>
</dbReference>
<dbReference type="SUPFAM" id="SSF53474">
    <property type="entry name" value="alpha/beta-Hydrolases"/>
    <property type="match status" value="1"/>
</dbReference>
<dbReference type="GO" id="GO:0016787">
    <property type="term" value="F:hydrolase activity"/>
    <property type="evidence" value="ECO:0007669"/>
    <property type="project" value="UniProtKB-KW"/>
</dbReference>
<dbReference type="InterPro" id="IPR002018">
    <property type="entry name" value="CarbesteraseB"/>
</dbReference>
<dbReference type="Proteomes" id="UP000030651">
    <property type="component" value="Unassembled WGS sequence"/>
</dbReference>
<sequence>MKTNFQALWLSFIWAAKASWSLDDGLTVTTGTGIYTGLIAPDYDNVREFRSIPFAQPPVGKLRWKPPVALPASRKHHYSTRYPTNCQQYLPSSLSLWSTVLTDYGIDTLDQSRHAGEVAQTSSEDCLALAIWTPANVTADAKLPVAFFIHGGAFVQGGVDSPYLKPTNWVSRSQKHIVVSVNWRVNIFGFPNAAGLDSQNVGFLDARLALEWVYENIEAFGGDRDRITLWGQSAGAVASDIVGFAFWEDPLASSLFLQSGNAIRQFARGDDALQTNFTFVAKNLGCDFEDDAEAELDCMQQVPANLITNFVGQYGDNNTEPGLYFRPTVDEKVVFANYTARAKAGFIPKIPALISTTANEDASLIAYPADNLVEGPNKTATNLGTLAAFVCPAFFGTNVRIYNNLTTYRYQYAGNFSNISPYSWLGAYHASDIPPIFGTYDLHGGSTALETAVSKIMQNYILAFISDPLNGLKNLGWAPDNKLLQGTMKRFAARTVEEKTVNSLDVDNPCRGIGKYDPSPS</sequence>
<organism evidence="5 6">
    <name type="scientific">Pestalotiopsis fici (strain W106-1 / CGMCC3.15140)</name>
    <dbReference type="NCBI Taxonomy" id="1229662"/>
    <lineage>
        <taxon>Eukaryota</taxon>
        <taxon>Fungi</taxon>
        <taxon>Dikarya</taxon>
        <taxon>Ascomycota</taxon>
        <taxon>Pezizomycotina</taxon>
        <taxon>Sordariomycetes</taxon>
        <taxon>Xylariomycetidae</taxon>
        <taxon>Amphisphaeriales</taxon>
        <taxon>Sporocadaceae</taxon>
        <taxon>Pestalotiopsis</taxon>
    </lineage>
</organism>
<comment type="similarity">
    <text evidence="1 3">Belongs to the type-B carboxylesterase/lipase family.</text>
</comment>
<evidence type="ECO:0000256" key="2">
    <source>
        <dbReference type="ARBA" id="ARBA00022801"/>
    </source>
</evidence>
<dbReference type="Pfam" id="PF00135">
    <property type="entry name" value="COesterase"/>
    <property type="match status" value="1"/>
</dbReference>
<keyword evidence="3" id="KW-0732">Signal</keyword>
<keyword evidence="6" id="KW-1185">Reference proteome</keyword>
<dbReference type="Gene3D" id="3.40.50.1820">
    <property type="entry name" value="alpha/beta hydrolase"/>
    <property type="match status" value="1"/>
</dbReference>
<gene>
    <name evidence="5" type="ORF">PFICI_10994</name>
</gene>
<dbReference type="OrthoDB" id="408631at2759"/>
<dbReference type="EC" id="3.1.1.-" evidence="3"/>
<keyword evidence="2 3" id="KW-0378">Hydrolase</keyword>
<dbReference type="KEGG" id="pfy:PFICI_10994"/>
<evidence type="ECO:0000313" key="6">
    <source>
        <dbReference type="Proteomes" id="UP000030651"/>
    </source>
</evidence>
<dbReference type="eggNOG" id="KOG4389">
    <property type="taxonomic scope" value="Eukaryota"/>
</dbReference>
<feature type="domain" description="Carboxylesterase type B" evidence="4">
    <location>
        <begin position="27"/>
        <end position="372"/>
    </location>
</feature>
<reference evidence="6" key="1">
    <citation type="journal article" date="2015" name="BMC Genomics">
        <title>Genomic and transcriptomic analysis of the endophytic fungus Pestalotiopsis fici reveals its lifestyle and high potential for synthesis of natural products.</title>
        <authorList>
            <person name="Wang X."/>
            <person name="Zhang X."/>
            <person name="Liu L."/>
            <person name="Xiang M."/>
            <person name="Wang W."/>
            <person name="Sun X."/>
            <person name="Che Y."/>
            <person name="Guo L."/>
            <person name="Liu G."/>
            <person name="Guo L."/>
            <person name="Wang C."/>
            <person name="Yin W.B."/>
            <person name="Stadler M."/>
            <person name="Zhang X."/>
            <person name="Liu X."/>
        </authorList>
    </citation>
    <scope>NUCLEOTIDE SEQUENCE [LARGE SCALE GENOMIC DNA]</scope>
    <source>
        <strain evidence="6">W106-1 / CGMCC3.15140</strain>
    </source>
</reference>
<protein>
    <recommendedName>
        <fullName evidence="3">Carboxylic ester hydrolase</fullName>
        <ecNumber evidence="3">3.1.1.-</ecNumber>
    </recommendedName>
</protein>
<dbReference type="OMA" id="MSNCANE"/>
<name>W3WTE6_PESFW</name>
<dbReference type="AlphaFoldDB" id="W3WTE6"/>
<evidence type="ECO:0000259" key="4">
    <source>
        <dbReference type="Pfam" id="PF00135"/>
    </source>
</evidence>
<evidence type="ECO:0000256" key="3">
    <source>
        <dbReference type="RuleBase" id="RU361235"/>
    </source>
</evidence>
<dbReference type="InterPro" id="IPR029058">
    <property type="entry name" value="AB_hydrolase_fold"/>
</dbReference>
<dbReference type="InterPro" id="IPR050309">
    <property type="entry name" value="Type-B_Carboxylest/Lipase"/>
</dbReference>
<evidence type="ECO:0000313" key="5">
    <source>
        <dbReference type="EMBL" id="ETS77120.1"/>
    </source>
</evidence>
<dbReference type="InParanoid" id="W3WTE6"/>
<feature type="chain" id="PRO_5005150146" description="Carboxylic ester hydrolase" evidence="3">
    <location>
        <begin position="19"/>
        <end position="521"/>
    </location>
</feature>
<dbReference type="EMBL" id="KI912116">
    <property type="protein sequence ID" value="ETS77120.1"/>
    <property type="molecule type" value="Genomic_DNA"/>
</dbReference>